<evidence type="ECO:0000313" key="3">
    <source>
        <dbReference type="Proteomes" id="UP000027936"/>
    </source>
</evidence>
<dbReference type="OrthoDB" id="72299at2"/>
<comment type="caution">
    <text evidence="2">The sequence shown here is derived from an EMBL/GenBank/DDBJ whole genome shotgun (WGS) entry which is preliminary data.</text>
</comment>
<dbReference type="RefSeq" id="WP_035197459.1">
    <property type="nucleotide sequence ID" value="NZ_JJRY01000020.1"/>
</dbReference>
<organism evidence="2 3">
    <name type="scientific">Schinkia azotoformans MEV2011</name>
    <dbReference type="NCBI Taxonomy" id="1348973"/>
    <lineage>
        <taxon>Bacteria</taxon>
        <taxon>Bacillati</taxon>
        <taxon>Bacillota</taxon>
        <taxon>Bacilli</taxon>
        <taxon>Bacillales</taxon>
        <taxon>Bacillaceae</taxon>
        <taxon>Calidifontibacillus/Schinkia group</taxon>
        <taxon>Schinkia</taxon>
    </lineage>
</organism>
<name>A0A072NUJ2_SCHAZ</name>
<dbReference type="EMBL" id="JJRY01000020">
    <property type="protein sequence ID" value="KEF36925.1"/>
    <property type="molecule type" value="Genomic_DNA"/>
</dbReference>
<protein>
    <recommendedName>
        <fullName evidence="1">DUF4062 domain-containing protein</fullName>
    </recommendedName>
</protein>
<sequence>MNKKLQVFVSSTYLDLKEERQKAVEGILRAGHIPAGMELFTAASKSQWQVIEEWIKESDILMLILGGKYGSIEPESGKSYTQLEYEFALKHKIPVFAIVLSDQYLINKKATSISLELFEREVSEPQIAKYEGFKKSVLTNLVRFVDNISEIATEVSYSLQDFIKKDKTEYNFRGWIRGTEFDQKEPVVQSPQNNKLFEMDESLLNKVIDILEKENFIDTIEYISTYCSYKSETRQKIDDFVYTYSQPSKRFFNQELQSLFRKLLKSLDEYTNYLVGNFFPKNERQYLYPDLNIDFTWVDEKGRELYDKHLRKLSQISRETIDEIRNFVHDSRITLYK</sequence>
<dbReference type="Pfam" id="PF13271">
    <property type="entry name" value="DUF4062"/>
    <property type="match status" value="1"/>
</dbReference>
<dbReference type="Proteomes" id="UP000027936">
    <property type="component" value="Unassembled WGS sequence"/>
</dbReference>
<evidence type="ECO:0000259" key="1">
    <source>
        <dbReference type="Pfam" id="PF13271"/>
    </source>
</evidence>
<dbReference type="PATRIC" id="fig|1348973.3.peg.3723"/>
<dbReference type="InterPro" id="IPR025139">
    <property type="entry name" value="DUF4062"/>
</dbReference>
<accession>A0A072NUJ2</accession>
<proteinExistence type="predicted"/>
<feature type="domain" description="DUF4062" evidence="1">
    <location>
        <begin position="6"/>
        <end position="88"/>
    </location>
</feature>
<evidence type="ECO:0000313" key="2">
    <source>
        <dbReference type="EMBL" id="KEF36925.1"/>
    </source>
</evidence>
<reference evidence="2 3" key="1">
    <citation type="submission" date="2014-04" db="EMBL/GenBank/DDBJ databases">
        <title>Draft genome sequence of Bacillus azotoformans MEV2011, a (co-) denitrifying strain unable to grow in the presence of oxygen.</title>
        <authorList>
            <person name="Nielsen M."/>
            <person name="Schreiber L."/>
            <person name="Finster K."/>
            <person name="Schramm A."/>
        </authorList>
    </citation>
    <scope>NUCLEOTIDE SEQUENCE [LARGE SCALE GENOMIC DNA]</scope>
    <source>
        <strain evidence="2 3">MEV2011</strain>
    </source>
</reference>
<dbReference type="AlphaFoldDB" id="A0A072NUJ2"/>
<gene>
    <name evidence="2" type="ORF">M670_03839</name>
</gene>